<keyword evidence="2 3" id="KW-0802">TPR repeat</keyword>
<keyword evidence="7" id="KW-1185">Reference proteome</keyword>
<sequence length="197" mass="21908">MVITERSYRILKGIAVAVVIAPVAWLAYMGFVPEQGPGDMAATAGDRAFADGYYERALDEYNEALAQDADHRPALRGKARTLVEMGRFEEAIALYGRYLEMAPKAAGVYANRGIAYDRMGRHEEALEDYERALALDPAVADGPGWLTRFLHMGAEEPPTIADRAAYLREQLALPADERKLADPEQDRAQRSYSQKLE</sequence>
<keyword evidence="5" id="KW-1133">Transmembrane helix</keyword>
<dbReference type="Gene3D" id="1.25.40.10">
    <property type="entry name" value="Tetratricopeptide repeat domain"/>
    <property type="match status" value="1"/>
</dbReference>
<accession>A0ABS1E3H1</accession>
<proteinExistence type="predicted"/>
<evidence type="ECO:0000313" key="6">
    <source>
        <dbReference type="EMBL" id="MBK1726291.1"/>
    </source>
</evidence>
<dbReference type="PANTHER" id="PTHR44858:SF1">
    <property type="entry name" value="UDP-N-ACETYLGLUCOSAMINE--PEPTIDE N-ACETYLGLUCOSAMINYLTRANSFERASE SPINDLY-RELATED"/>
    <property type="match status" value="1"/>
</dbReference>
<dbReference type="Pfam" id="PF14559">
    <property type="entry name" value="TPR_19"/>
    <property type="match status" value="1"/>
</dbReference>
<feature type="transmembrane region" description="Helical" evidence="5">
    <location>
        <begin position="12"/>
        <end position="31"/>
    </location>
</feature>
<dbReference type="InterPro" id="IPR050498">
    <property type="entry name" value="Ycf3"/>
</dbReference>
<keyword evidence="1" id="KW-0677">Repeat</keyword>
<keyword evidence="5" id="KW-0812">Transmembrane</keyword>
<comment type="caution">
    <text evidence="6">The sequence shown here is derived from an EMBL/GenBank/DDBJ whole genome shotgun (WGS) entry which is preliminary data.</text>
</comment>
<evidence type="ECO:0000256" key="1">
    <source>
        <dbReference type="ARBA" id="ARBA00022737"/>
    </source>
</evidence>
<evidence type="ECO:0000256" key="5">
    <source>
        <dbReference type="SAM" id="Phobius"/>
    </source>
</evidence>
<feature type="repeat" description="TPR" evidence="3">
    <location>
        <begin position="106"/>
        <end position="139"/>
    </location>
</feature>
<evidence type="ECO:0008006" key="8">
    <source>
        <dbReference type="Google" id="ProtNLM"/>
    </source>
</evidence>
<evidence type="ECO:0000256" key="3">
    <source>
        <dbReference type="PROSITE-ProRule" id="PRU00339"/>
    </source>
</evidence>
<evidence type="ECO:0000256" key="2">
    <source>
        <dbReference type="ARBA" id="ARBA00022803"/>
    </source>
</evidence>
<dbReference type="PANTHER" id="PTHR44858">
    <property type="entry name" value="TETRATRICOPEPTIDE REPEAT PROTEIN 6"/>
    <property type="match status" value="1"/>
</dbReference>
<name>A0ABS1E3H1_9GAMM</name>
<dbReference type="RefSeq" id="WP_200257269.1">
    <property type="nucleotide sequence ID" value="NZ_NRSH01000033.1"/>
</dbReference>
<dbReference type="PROSITE" id="PS50293">
    <property type="entry name" value="TPR_REGION"/>
    <property type="match status" value="1"/>
</dbReference>
<feature type="compositionally biased region" description="Basic and acidic residues" evidence="4">
    <location>
        <begin position="175"/>
        <end position="189"/>
    </location>
</feature>
<evidence type="ECO:0000256" key="4">
    <source>
        <dbReference type="SAM" id="MobiDB-lite"/>
    </source>
</evidence>
<dbReference type="Pfam" id="PF00515">
    <property type="entry name" value="TPR_1"/>
    <property type="match status" value="1"/>
</dbReference>
<dbReference type="SUPFAM" id="SSF48452">
    <property type="entry name" value="TPR-like"/>
    <property type="match status" value="1"/>
</dbReference>
<keyword evidence="5" id="KW-0472">Membrane</keyword>
<reference evidence="6 7" key="1">
    <citation type="journal article" date="2020" name="Microorganisms">
        <title>Osmotic Adaptation and Compatible Solute Biosynthesis of Phototrophic Bacteria as Revealed from Genome Analyses.</title>
        <authorList>
            <person name="Imhoff J.F."/>
            <person name="Rahn T."/>
            <person name="Kunzel S."/>
            <person name="Keller A."/>
            <person name="Neulinger S.C."/>
        </authorList>
    </citation>
    <scope>NUCLEOTIDE SEQUENCE [LARGE SCALE GENOMIC DNA]</scope>
    <source>
        <strain evidence="6 7">DSM 15116</strain>
    </source>
</reference>
<gene>
    <name evidence="6" type="ORF">CKO13_04465</name>
</gene>
<evidence type="ECO:0000313" key="7">
    <source>
        <dbReference type="Proteomes" id="UP000738126"/>
    </source>
</evidence>
<dbReference type="Proteomes" id="UP000738126">
    <property type="component" value="Unassembled WGS sequence"/>
</dbReference>
<dbReference type="InterPro" id="IPR011990">
    <property type="entry name" value="TPR-like_helical_dom_sf"/>
</dbReference>
<protein>
    <recommendedName>
        <fullName evidence="8">Tetratricopeptide repeat protein</fullName>
    </recommendedName>
</protein>
<dbReference type="InterPro" id="IPR019734">
    <property type="entry name" value="TPR_rpt"/>
</dbReference>
<dbReference type="EMBL" id="NRSH01000033">
    <property type="protein sequence ID" value="MBK1726291.1"/>
    <property type="molecule type" value="Genomic_DNA"/>
</dbReference>
<dbReference type="SMART" id="SM00028">
    <property type="entry name" value="TPR"/>
    <property type="match status" value="2"/>
</dbReference>
<dbReference type="PROSITE" id="PS50005">
    <property type="entry name" value="TPR"/>
    <property type="match status" value="1"/>
</dbReference>
<feature type="region of interest" description="Disordered" evidence="4">
    <location>
        <begin position="175"/>
        <end position="197"/>
    </location>
</feature>
<organism evidence="6 7">
    <name type="scientific">Halorhodospira neutriphila</name>
    <dbReference type="NCBI Taxonomy" id="168379"/>
    <lineage>
        <taxon>Bacteria</taxon>
        <taxon>Pseudomonadati</taxon>
        <taxon>Pseudomonadota</taxon>
        <taxon>Gammaproteobacteria</taxon>
        <taxon>Chromatiales</taxon>
        <taxon>Ectothiorhodospiraceae</taxon>
        <taxon>Halorhodospira</taxon>
    </lineage>
</organism>